<feature type="transmembrane region" description="Helical" evidence="1">
    <location>
        <begin position="119"/>
        <end position="137"/>
    </location>
</feature>
<dbReference type="PANTHER" id="PTHR31446">
    <property type="entry name" value="ACID PHOSPHATASE/VANADIUM-DEPENDENT HALOPEROXIDASE-RELATED PROTEIN"/>
    <property type="match status" value="1"/>
</dbReference>
<feature type="transmembrane region" description="Helical" evidence="1">
    <location>
        <begin position="68"/>
        <end position="88"/>
    </location>
</feature>
<dbReference type="HOGENOM" id="CLU_073969_3_0_6"/>
<keyword evidence="1" id="KW-0472">Membrane</keyword>
<accession>K4L3F8</accession>
<dbReference type="STRING" id="1117647.M5M_17920"/>
<gene>
    <name evidence="2" type="ordered locus">M5M_17920</name>
</gene>
<feature type="transmembrane region" description="Helical" evidence="1">
    <location>
        <begin position="6"/>
        <end position="27"/>
    </location>
</feature>
<organism evidence="2 3">
    <name type="scientific">Simiduia agarivorans (strain DSM 21679 / JCM 13881 / BCRC 17597 / SA1)</name>
    <dbReference type="NCBI Taxonomy" id="1117647"/>
    <lineage>
        <taxon>Bacteria</taxon>
        <taxon>Pseudomonadati</taxon>
        <taxon>Pseudomonadota</taxon>
        <taxon>Gammaproteobacteria</taxon>
        <taxon>Cellvibrionales</taxon>
        <taxon>Cellvibrionaceae</taxon>
        <taxon>Simiduia</taxon>
    </lineage>
</organism>
<dbReference type="KEGG" id="saga:M5M_17920"/>
<protein>
    <submittedName>
        <fullName evidence="2">Acid phosphatase/vanadium-dependent haloperoxidase-like protein</fullName>
    </submittedName>
</protein>
<proteinExistence type="predicted"/>
<dbReference type="RefSeq" id="WP_015048865.1">
    <property type="nucleotide sequence ID" value="NC_018868.3"/>
</dbReference>
<keyword evidence="1" id="KW-1133">Transmembrane helix</keyword>
<dbReference type="eggNOG" id="COG1963">
    <property type="taxonomic scope" value="Bacteria"/>
</dbReference>
<name>K4L3F8_SIMAS</name>
<dbReference type="OrthoDB" id="9792681at2"/>
<sequence length="140" mass="15097">MGILSIPVYLITPFFAWLVAGCAKFGFNCIRERRLAFDLIGYGGMPSNHSAIVGSMASLVAFKEGLNTPFFGVAVTLVFIVVLDAASLRKQIGRHAERINQMSVNHSAKALRERVGHSPLEIAAGLLVGALVGWLFSHLS</sequence>
<dbReference type="Proteomes" id="UP000000466">
    <property type="component" value="Chromosome"/>
</dbReference>
<dbReference type="InterPro" id="IPR003832">
    <property type="entry name" value="DUF212"/>
</dbReference>
<dbReference type="Pfam" id="PF02681">
    <property type="entry name" value="DUF212"/>
    <property type="match status" value="1"/>
</dbReference>
<dbReference type="PANTHER" id="PTHR31446:SF39">
    <property type="entry name" value="ACID PHOSPHATASE_VANADIUM-DEPENDENT HALOPEROXIDASE-RELATED PROTEIN"/>
    <property type="match status" value="1"/>
</dbReference>
<keyword evidence="3" id="KW-1185">Reference proteome</keyword>
<keyword evidence="1" id="KW-0812">Transmembrane</keyword>
<dbReference type="GO" id="GO:0004601">
    <property type="term" value="F:peroxidase activity"/>
    <property type="evidence" value="ECO:0007669"/>
    <property type="project" value="UniProtKB-KW"/>
</dbReference>
<evidence type="ECO:0000313" key="3">
    <source>
        <dbReference type="Proteomes" id="UP000000466"/>
    </source>
</evidence>
<dbReference type="EMBL" id="CP003746">
    <property type="protein sequence ID" value="AFV00713.1"/>
    <property type="molecule type" value="Genomic_DNA"/>
</dbReference>
<feature type="transmembrane region" description="Helical" evidence="1">
    <location>
        <begin position="39"/>
        <end position="62"/>
    </location>
</feature>
<evidence type="ECO:0000313" key="2">
    <source>
        <dbReference type="EMBL" id="AFV00713.1"/>
    </source>
</evidence>
<reference evidence="2 3" key="1">
    <citation type="journal article" date="2013" name="Genome Announc.">
        <title>Complete genome sequence of Simiduia agarivorans SA1(T), a marine bacterium able to degrade a variety of polysaccharides.</title>
        <authorList>
            <person name="Lin S.Y."/>
            <person name="Shieh W.Y."/>
            <person name="Chen J.S."/>
            <person name="Tang S.L."/>
        </authorList>
    </citation>
    <scope>NUCLEOTIDE SEQUENCE [LARGE SCALE GENOMIC DNA]</scope>
    <source>
        <strain evidence="3">DSM 21679 / JCM 13881 / BCRC 17597 / SA1</strain>
    </source>
</reference>
<evidence type="ECO:0000256" key="1">
    <source>
        <dbReference type="SAM" id="Phobius"/>
    </source>
</evidence>
<dbReference type="AlphaFoldDB" id="K4L3F8"/>